<dbReference type="InterPro" id="IPR003593">
    <property type="entry name" value="AAA+_ATPase"/>
</dbReference>
<dbReference type="PROSITE" id="PS50893">
    <property type="entry name" value="ABC_TRANSPORTER_2"/>
    <property type="match status" value="1"/>
</dbReference>
<dbReference type="PANTHER" id="PTHR42788">
    <property type="entry name" value="TAURINE IMPORT ATP-BINDING PROTEIN-RELATED"/>
    <property type="match status" value="1"/>
</dbReference>
<evidence type="ECO:0000256" key="1">
    <source>
        <dbReference type="ARBA" id="ARBA00022448"/>
    </source>
</evidence>
<keyword evidence="2" id="KW-0547">Nucleotide-binding</keyword>
<gene>
    <name evidence="5" type="primary">btuD_144</name>
    <name evidence="5" type="ORF">SDC9_63784</name>
</gene>
<sequence length="231" mass="25559">MLTICDAQVCYGAHTAFSHFSLHAKRGEMISIVGKSGCGKTSLLYAIAGLLSLSQGSITIEGGSTNCSLMFQQDRLLPWKKVEENVMLGLGPESREYAQLLLGLVGLGHRRNSYPSQLSGGERQRVALARSLVRKPGLLLLDEPFASLDEQTRERLQEEIKAYVKTHGITLLVVTHSIKEAVFMGERIIVMTKQGLSYETANPYHEYEDIRSNVGAFSLEKELRFQLGGSR</sequence>
<dbReference type="PROSITE" id="PS00211">
    <property type="entry name" value="ABC_TRANSPORTER_1"/>
    <property type="match status" value="1"/>
</dbReference>
<feature type="domain" description="ABC transporter" evidence="4">
    <location>
        <begin position="2"/>
        <end position="219"/>
    </location>
</feature>
<dbReference type="AlphaFoldDB" id="A0A644XML8"/>
<dbReference type="SUPFAM" id="SSF52540">
    <property type="entry name" value="P-loop containing nucleoside triphosphate hydrolases"/>
    <property type="match status" value="1"/>
</dbReference>
<dbReference type="GO" id="GO:0016887">
    <property type="term" value="F:ATP hydrolysis activity"/>
    <property type="evidence" value="ECO:0007669"/>
    <property type="project" value="InterPro"/>
</dbReference>
<dbReference type="SMART" id="SM00382">
    <property type="entry name" value="AAA"/>
    <property type="match status" value="1"/>
</dbReference>
<dbReference type="InterPro" id="IPR027417">
    <property type="entry name" value="P-loop_NTPase"/>
</dbReference>
<evidence type="ECO:0000313" key="5">
    <source>
        <dbReference type="EMBL" id="MPM17395.1"/>
    </source>
</evidence>
<evidence type="ECO:0000259" key="4">
    <source>
        <dbReference type="PROSITE" id="PS50893"/>
    </source>
</evidence>
<dbReference type="GO" id="GO:0005524">
    <property type="term" value="F:ATP binding"/>
    <property type="evidence" value="ECO:0007669"/>
    <property type="project" value="UniProtKB-KW"/>
</dbReference>
<dbReference type="InterPro" id="IPR003439">
    <property type="entry name" value="ABC_transporter-like_ATP-bd"/>
</dbReference>
<reference evidence="5" key="1">
    <citation type="submission" date="2019-08" db="EMBL/GenBank/DDBJ databases">
        <authorList>
            <person name="Kucharzyk K."/>
            <person name="Murdoch R.W."/>
            <person name="Higgins S."/>
            <person name="Loffler F."/>
        </authorList>
    </citation>
    <scope>NUCLEOTIDE SEQUENCE</scope>
</reference>
<evidence type="ECO:0000256" key="2">
    <source>
        <dbReference type="ARBA" id="ARBA00022741"/>
    </source>
</evidence>
<protein>
    <submittedName>
        <fullName evidence="5">Vitamin B12 import ATP-binding protein BtuD</fullName>
    </submittedName>
</protein>
<proteinExistence type="predicted"/>
<keyword evidence="3 5" id="KW-0067">ATP-binding</keyword>
<comment type="caution">
    <text evidence="5">The sequence shown here is derived from an EMBL/GenBank/DDBJ whole genome shotgun (WGS) entry which is preliminary data.</text>
</comment>
<dbReference type="PANTHER" id="PTHR42788:SF13">
    <property type="entry name" value="ALIPHATIC SULFONATES IMPORT ATP-BINDING PROTEIN SSUB"/>
    <property type="match status" value="1"/>
</dbReference>
<dbReference type="EMBL" id="VSSQ01002790">
    <property type="protein sequence ID" value="MPM17395.1"/>
    <property type="molecule type" value="Genomic_DNA"/>
</dbReference>
<name>A0A644XML8_9ZZZZ</name>
<dbReference type="Pfam" id="PF00005">
    <property type="entry name" value="ABC_tran"/>
    <property type="match status" value="1"/>
</dbReference>
<organism evidence="5">
    <name type="scientific">bioreactor metagenome</name>
    <dbReference type="NCBI Taxonomy" id="1076179"/>
    <lineage>
        <taxon>unclassified sequences</taxon>
        <taxon>metagenomes</taxon>
        <taxon>ecological metagenomes</taxon>
    </lineage>
</organism>
<dbReference type="Gene3D" id="3.40.50.300">
    <property type="entry name" value="P-loop containing nucleotide triphosphate hydrolases"/>
    <property type="match status" value="1"/>
</dbReference>
<dbReference type="InterPro" id="IPR050166">
    <property type="entry name" value="ABC_transporter_ATP-bind"/>
</dbReference>
<dbReference type="InterPro" id="IPR017871">
    <property type="entry name" value="ABC_transporter-like_CS"/>
</dbReference>
<evidence type="ECO:0000256" key="3">
    <source>
        <dbReference type="ARBA" id="ARBA00022840"/>
    </source>
</evidence>
<keyword evidence="1" id="KW-0813">Transport</keyword>
<accession>A0A644XML8</accession>